<organism evidence="4 5">
    <name type="scientific">Novipirellula aureliae</name>
    <dbReference type="NCBI Taxonomy" id="2527966"/>
    <lineage>
        <taxon>Bacteria</taxon>
        <taxon>Pseudomonadati</taxon>
        <taxon>Planctomycetota</taxon>
        <taxon>Planctomycetia</taxon>
        <taxon>Pirellulales</taxon>
        <taxon>Pirellulaceae</taxon>
        <taxon>Novipirellula</taxon>
    </lineage>
</organism>
<evidence type="ECO:0000313" key="4">
    <source>
        <dbReference type="EMBL" id="TWU45322.1"/>
    </source>
</evidence>
<dbReference type="AlphaFoldDB" id="A0A5C6E8L7"/>
<gene>
    <name evidence="4" type="primary">dhaL</name>
    <name evidence="4" type="ORF">Q31b_04940</name>
</gene>
<dbReference type="SUPFAM" id="SSF101473">
    <property type="entry name" value="DhaL-like"/>
    <property type="match status" value="1"/>
</dbReference>
<feature type="domain" description="DhaL" evidence="3">
    <location>
        <begin position="7"/>
        <end position="202"/>
    </location>
</feature>
<dbReference type="InterPro" id="IPR004007">
    <property type="entry name" value="DhaL_dom"/>
</dbReference>
<dbReference type="Gene3D" id="1.25.40.340">
    <property type="match status" value="1"/>
</dbReference>
<dbReference type="SMART" id="SM01120">
    <property type="entry name" value="Dak2"/>
    <property type="match status" value="1"/>
</dbReference>
<evidence type="ECO:0000313" key="5">
    <source>
        <dbReference type="Proteomes" id="UP000315471"/>
    </source>
</evidence>
<dbReference type="GO" id="GO:0004371">
    <property type="term" value="F:glycerone kinase activity"/>
    <property type="evidence" value="ECO:0007669"/>
    <property type="project" value="InterPro"/>
</dbReference>
<dbReference type="GO" id="GO:0005829">
    <property type="term" value="C:cytosol"/>
    <property type="evidence" value="ECO:0007669"/>
    <property type="project" value="TreeGrafter"/>
</dbReference>
<dbReference type="EMBL" id="SJPY01000001">
    <property type="protein sequence ID" value="TWU45322.1"/>
    <property type="molecule type" value="Genomic_DNA"/>
</dbReference>
<evidence type="ECO:0000259" key="3">
    <source>
        <dbReference type="PROSITE" id="PS51480"/>
    </source>
</evidence>
<dbReference type="Pfam" id="PF02734">
    <property type="entry name" value="Dak2"/>
    <property type="match status" value="1"/>
</dbReference>
<keyword evidence="5" id="KW-1185">Reference proteome</keyword>
<evidence type="ECO:0000256" key="2">
    <source>
        <dbReference type="ARBA" id="ARBA00022777"/>
    </source>
</evidence>
<dbReference type="PANTHER" id="PTHR28629:SF4">
    <property type="entry name" value="TRIOKINASE_FMN CYCLASE"/>
    <property type="match status" value="1"/>
</dbReference>
<dbReference type="RefSeq" id="WP_146598046.1">
    <property type="nucleotide sequence ID" value="NZ_SJPY01000001.1"/>
</dbReference>
<dbReference type="PROSITE" id="PS51480">
    <property type="entry name" value="DHAL"/>
    <property type="match status" value="1"/>
</dbReference>
<name>A0A5C6E8L7_9BACT</name>
<dbReference type="InterPro" id="IPR050861">
    <property type="entry name" value="Dihydroxyacetone_Kinase"/>
</dbReference>
<comment type="caution">
    <text evidence="4">The sequence shown here is derived from an EMBL/GenBank/DDBJ whole genome shotgun (WGS) entry which is preliminary data.</text>
</comment>
<dbReference type="OrthoDB" id="9800291at2"/>
<dbReference type="PANTHER" id="PTHR28629">
    <property type="entry name" value="TRIOKINASE/FMN CYCLASE"/>
    <property type="match status" value="1"/>
</dbReference>
<keyword evidence="2 4" id="KW-0418">Kinase</keyword>
<dbReference type="Proteomes" id="UP000315471">
    <property type="component" value="Unassembled WGS sequence"/>
</dbReference>
<accession>A0A5C6E8L7</accession>
<sequence>MAFLDCQRLAKMTATALASLKERASEFSALDAETGDGDHGTAIVSAMTAVDRVAQEGTNLKKMLGDMGFAAMMESCGSTSTLIGALFLGMSDGVEGDSLNAAETAAMFSAGLEKVKQQTKASIGDKTMMDALEPAVDALVANVENGIPTMLQAAAEAAAKGAENTKEMVAKFGRARNLGERVIGHLDAGAVSTACTFEAFSRGFTAAV</sequence>
<proteinExistence type="predicted"/>
<evidence type="ECO:0000256" key="1">
    <source>
        <dbReference type="ARBA" id="ARBA00022679"/>
    </source>
</evidence>
<dbReference type="InterPro" id="IPR036117">
    <property type="entry name" value="DhaL_dom_sf"/>
</dbReference>
<reference evidence="4 5" key="1">
    <citation type="submission" date="2019-02" db="EMBL/GenBank/DDBJ databases">
        <title>Deep-cultivation of Planctomycetes and their phenomic and genomic characterization uncovers novel biology.</title>
        <authorList>
            <person name="Wiegand S."/>
            <person name="Jogler M."/>
            <person name="Boedeker C."/>
            <person name="Pinto D."/>
            <person name="Vollmers J."/>
            <person name="Rivas-Marin E."/>
            <person name="Kohn T."/>
            <person name="Peeters S.H."/>
            <person name="Heuer A."/>
            <person name="Rast P."/>
            <person name="Oberbeckmann S."/>
            <person name="Bunk B."/>
            <person name="Jeske O."/>
            <person name="Meyerdierks A."/>
            <person name="Storesund J.E."/>
            <person name="Kallscheuer N."/>
            <person name="Luecker S."/>
            <person name="Lage O.M."/>
            <person name="Pohl T."/>
            <person name="Merkel B.J."/>
            <person name="Hornburger P."/>
            <person name="Mueller R.-W."/>
            <person name="Bruemmer F."/>
            <person name="Labrenz M."/>
            <person name="Spormann A.M."/>
            <person name="Op Den Camp H."/>
            <person name="Overmann J."/>
            <person name="Amann R."/>
            <person name="Jetten M.S.M."/>
            <person name="Mascher T."/>
            <person name="Medema M.H."/>
            <person name="Devos D.P."/>
            <person name="Kaster A.-K."/>
            <person name="Ovreas L."/>
            <person name="Rohde M."/>
            <person name="Galperin M.Y."/>
            <person name="Jogler C."/>
        </authorList>
    </citation>
    <scope>NUCLEOTIDE SEQUENCE [LARGE SCALE GENOMIC DNA]</scope>
    <source>
        <strain evidence="4 5">Q31b</strain>
    </source>
</reference>
<protein>
    <submittedName>
        <fullName evidence="4">PTS-dependent dihydroxyacetone kinase, ADP-binding subunit DhaL</fullName>
        <ecNumber evidence="4">2.7.-.-</ecNumber>
    </submittedName>
</protein>
<dbReference type="EC" id="2.7.-.-" evidence="4"/>
<dbReference type="FunFam" id="1.25.40.340:FF:000002">
    <property type="entry name" value="Dihydroxyacetone kinase, L subunit"/>
    <property type="match status" value="1"/>
</dbReference>
<dbReference type="GO" id="GO:0019563">
    <property type="term" value="P:glycerol catabolic process"/>
    <property type="evidence" value="ECO:0007669"/>
    <property type="project" value="TreeGrafter"/>
</dbReference>
<keyword evidence="1 4" id="KW-0808">Transferase</keyword>